<feature type="zinc finger region" description="C3H1-type" evidence="10">
    <location>
        <begin position="216"/>
        <end position="244"/>
    </location>
</feature>
<reference evidence="14" key="2">
    <citation type="submission" date="2025-08" db="UniProtKB">
        <authorList>
            <consortium name="Ensembl"/>
        </authorList>
    </citation>
    <scope>IDENTIFICATION</scope>
</reference>
<dbReference type="GO" id="GO:0061158">
    <property type="term" value="P:3'-UTR-mediated mRNA destabilization"/>
    <property type="evidence" value="ECO:0007669"/>
    <property type="project" value="UniProtKB-UniRule"/>
</dbReference>
<evidence type="ECO:0000256" key="3">
    <source>
        <dbReference type="ARBA" id="ARBA00022723"/>
    </source>
</evidence>
<comment type="subunit">
    <text evidence="11">Associates with the cytoplasmic CCR4-NOT deadenylase complex to trigger ARE-containing mRNA deadenylation and decay processes.</text>
</comment>
<feature type="domain" description="C3H1-type" evidence="13">
    <location>
        <begin position="216"/>
        <end position="244"/>
    </location>
</feature>
<dbReference type="Pfam" id="PF04553">
    <property type="entry name" value="Tis11B_N"/>
    <property type="match status" value="1"/>
</dbReference>
<keyword evidence="5 10" id="KW-0863">Zinc-finger</keyword>
<dbReference type="GeneTree" id="ENSGT00940000155076"/>
<dbReference type="InterPro" id="IPR007635">
    <property type="entry name" value="Tis11B_N"/>
</dbReference>
<comment type="function">
    <text evidence="11">Zinc-finger RNA-binding protein that destabilizes several cytoplasmic AU-rich element (ARE)-containing mRNA transcripts by promoting their poly(A) tail removal or deadenylation, and hence provide a mechanism for attenuating protein synthesis. Acts as a 3'-untranslated region (UTR) ARE mRNA-binding adapter protein to communicate signaling events to the mRNA decay machinery. Functions by recruiting the CCR4-NOT deadenylase complex and probably other components of the cytoplasmic RNA decay machinery to the bound ARE-containing mRNAs, and hence promotes ARE-mediated mRNA deadenylation and decay processes. Binds to 3'-UTR ARE of numerous mRNAs.</text>
</comment>
<dbReference type="PANTHER" id="PTHR12547:SF177">
    <property type="entry name" value="MRNA DECAY ACTIVATOR PROTEIN ZFP36"/>
    <property type="match status" value="1"/>
</dbReference>
<evidence type="ECO:0000256" key="5">
    <source>
        <dbReference type="ARBA" id="ARBA00022771"/>
    </source>
</evidence>
<evidence type="ECO:0000256" key="1">
    <source>
        <dbReference type="ARBA" id="ARBA00022473"/>
    </source>
</evidence>
<evidence type="ECO:0000256" key="12">
    <source>
        <dbReference type="SAM" id="MobiDB-lite"/>
    </source>
</evidence>
<dbReference type="PROSITE" id="PS50103">
    <property type="entry name" value="ZF_C3H1"/>
    <property type="match status" value="2"/>
</dbReference>
<evidence type="ECO:0000313" key="14">
    <source>
        <dbReference type="Ensembl" id="ENSHHUP00000056033.1"/>
    </source>
</evidence>
<name>A0A4W5P1S3_9TELE</name>
<evidence type="ECO:0000256" key="10">
    <source>
        <dbReference type="PROSITE-ProRule" id="PRU00723"/>
    </source>
</evidence>
<dbReference type="PANTHER" id="PTHR12547">
    <property type="entry name" value="CCCH ZINC FINGER/TIS11-RELATED"/>
    <property type="match status" value="1"/>
</dbReference>
<dbReference type="STRING" id="62062.ENSHHUP00000056033"/>
<feature type="region of interest" description="Disordered" evidence="12">
    <location>
        <begin position="168"/>
        <end position="193"/>
    </location>
</feature>
<dbReference type="InterPro" id="IPR000571">
    <property type="entry name" value="Znf_CCCH"/>
</dbReference>
<evidence type="ECO:0000256" key="8">
    <source>
        <dbReference type="ARBA" id="ARBA00023242"/>
    </source>
</evidence>
<protein>
    <recommendedName>
        <fullName evidence="11">mRNA decay activator protein ZFP36</fullName>
    </recommendedName>
    <alternativeName>
        <fullName evidence="11">Zinc finger protein 36</fullName>
    </alternativeName>
</protein>
<keyword evidence="9 11" id="KW-0687">Ribonucleoprotein</keyword>
<comment type="subcellular location">
    <subcellularLocation>
        <location evidence="11">Nucleus</location>
    </subcellularLocation>
    <subcellularLocation>
        <location evidence="11">Cytoplasm</location>
    </subcellularLocation>
</comment>
<feature type="compositionally biased region" description="Low complexity" evidence="12">
    <location>
        <begin position="400"/>
        <end position="418"/>
    </location>
</feature>
<dbReference type="GO" id="GO:1900153">
    <property type="term" value="P:positive regulation of nuclear-transcribed mRNA catabolic process, deadenylation-dependent decay"/>
    <property type="evidence" value="ECO:0007669"/>
    <property type="project" value="UniProtKB-UniRule"/>
</dbReference>
<evidence type="ECO:0000313" key="15">
    <source>
        <dbReference type="Proteomes" id="UP000314982"/>
    </source>
</evidence>
<reference evidence="15" key="1">
    <citation type="submission" date="2018-06" db="EMBL/GenBank/DDBJ databases">
        <title>Genome assembly of Danube salmon.</title>
        <authorList>
            <person name="Macqueen D.J."/>
            <person name="Gundappa M.K."/>
        </authorList>
    </citation>
    <scope>NUCLEOTIDE SEQUENCE [LARGE SCALE GENOMIC DNA]</scope>
</reference>
<dbReference type="GO" id="GO:0035925">
    <property type="term" value="F:mRNA 3'-UTR AU-rich region binding"/>
    <property type="evidence" value="ECO:0007669"/>
    <property type="project" value="UniProtKB-UniRule"/>
</dbReference>
<keyword evidence="2 11" id="KW-0963">Cytoplasm</keyword>
<evidence type="ECO:0000256" key="6">
    <source>
        <dbReference type="ARBA" id="ARBA00022833"/>
    </source>
</evidence>
<feature type="domain" description="C3H1-type" evidence="13">
    <location>
        <begin position="254"/>
        <end position="282"/>
    </location>
</feature>
<evidence type="ECO:0000259" key="13">
    <source>
        <dbReference type="PROSITE" id="PS50103"/>
    </source>
</evidence>
<dbReference type="GO" id="GO:0005737">
    <property type="term" value="C:cytoplasm"/>
    <property type="evidence" value="ECO:0007669"/>
    <property type="project" value="UniProtKB-SubCell"/>
</dbReference>
<dbReference type="Ensembl" id="ENSHHUT00000057967.1">
    <property type="protein sequence ID" value="ENSHHUP00000056033.1"/>
    <property type="gene ID" value="ENSHHUG00000033471.1"/>
</dbReference>
<dbReference type="GO" id="GO:0005634">
    <property type="term" value="C:nucleus"/>
    <property type="evidence" value="ECO:0007669"/>
    <property type="project" value="UniProtKB-SubCell"/>
</dbReference>
<dbReference type="FunFam" id="4.10.1000.10:FF:000002">
    <property type="entry name" value="Zinc finger protein 36, C3H1 type-like 1"/>
    <property type="match status" value="1"/>
</dbReference>
<keyword evidence="7" id="KW-0694">RNA-binding</keyword>
<dbReference type="GO" id="GO:1990904">
    <property type="term" value="C:ribonucleoprotein complex"/>
    <property type="evidence" value="ECO:0007669"/>
    <property type="project" value="UniProtKB-KW"/>
</dbReference>
<feature type="compositionally biased region" description="Basic and acidic residues" evidence="12">
    <location>
        <begin position="176"/>
        <end position="193"/>
    </location>
</feature>
<evidence type="ECO:0000256" key="7">
    <source>
        <dbReference type="ARBA" id="ARBA00022884"/>
    </source>
</evidence>
<accession>A0A4W5P1S3</accession>
<evidence type="ECO:0000256" key="4">
    <source>
        <dbReference type="ARBA" id="ARBA00022737"/>
    </source>
</evidence>
<dbReference type="Proteomes" id="UP000314982">
    <property type="component" value="Unassembled WGS sequence"/>
</dbReference>
<dbReference type="SUPFAM" id="SSF90229">
    <property type="entry name" value="CCCH zinc finger"/>
    <property type="match status" value="2"/>
</dbReference>
<dbReference type="Gene3D" id="4.10.1000.10">
    <property type="entry name" value="Zinc finger, CCCH-type"/>
    <property type="match status" value="2"/>
</dbReference>
<keyword evidence="6 10" id="KW-0862">Zinc</keyword>
<keyword evidence="15" id="KW-1185">Reference proteome</keyword>
<feature type="region of interest" description="Disordered" evidence="12">
    <location>
        <begin position="382"/>
        <end position="420"/>
    </location>
</feature>
<keyword evidence="3 10" id="KW-0479">Metal-binding</keyword>
<dbReference type="Pfam" id="PF00642">
    <property type="entry name" value="zf-CCCH"/>
    <property type="match status" value="2"/>
</dbReference>
<organism evidence="14 15">
    <name type="scientific">Hucho hucho</name>
    <name type="common">huchen</name>
    <dbReference type="NCBI Taxonomy" id="62062"/>
    <lineage>
        <taxon>Eukaryota</taxon>
        <taxon>Metazoa</taxon>
        <taxon>Chordata</taxon>
        <taxon>Craniata</taxon>
        <taxon>Vertebrata</taxon>
        <taxon>Euteleostomi</taxon>
        <taxon>Actinopterygii</taxon>
        <taxon>Neopterygii</taxon>
        <taxon>Teleostei</taxon>
        <taxon>Protacanthopterygii</taxon>
        <taxon>Salmoniformes</taxon>
        <taxon>Salmonidae</taxon>
        <taxon>Salmoninae</taxon>
        <taxon>Hucho</taxon>
    </lineage>
</organism>
<feature type="zinc finger region" description="C3H1-type" evidence="10">
    <location>
        <begin position="254"/>
        <end position="282"/>
    </location>
</feature>
<evidence type="ECO:0000256" key="9">
    <source>
        <dbReference type="ARBA" id="ARBA00023274"/>
    </source>
</evidence>
<dbReference type="GO" id="GO:0008270">
    <property type="term" value="F:zinc ion binding"/>
    <property type="evidence" value="ECO:0007669"/>
    <property type="project" value="UniProtKB-KW"/>
</dbReference>
<evidence type="ECO:0000256" key="2">
    <source>
        <dbReference type="ARBA" id="ARBA00022490"/>
    </source>
</evidence>
<dbReference type="InterPro" id="IPR036855">
    <property type="entry name" value="Znf_CCCH_sf"/>
</dbReference>
<dbReference type="FunFam" id="4.10.1000.10:FF:000001">
    <property type="entry name" value="zinc finger CCCH domain-containing protein 15-like"/>
    <property type="match status" value="1"/>
</dbReference>
<dbReference type="AlphaFoldDB" id="A0A4W5P1S3"/>
<sequence length="435" mass="47897">MSITRRPLPADITMHRAFKKELRTTAAGQRGLSAGQNEHFNLDLPPALCFRSIILYLLYNIHSTKMTASIVSPFFDYNEMNKNNKMFNYNNNTFGGPHSTSVPVCTGANNSPSCPPTGSLLDRKVVGAPSAVGSGLFQRRHSVTLPNAKFNQNQFINSLKADTSSLLIGGGGSNNKENRFRDRSFSETGDRLKPGSQLQCLGGGQGQQQQQVNSSRYKTELCRPFEENGTCKYGDKCQFAHGMHELRSLSRHPKYKTELCRTFHTIGFCPYGPRCHFIHNAEERRGPPPPFSTFNKIERPRLQHSFSFAGFPSQGGLQDSPTSVTPPPIFSTEDLSEWPSNPFTYSSQELVNLFGPSLVGGPPVLEPNLLAPAPHSPTTPCFFRPMSECPPSPPDSLSDQEGYQSSLGSQSGSESPSLDASRRLPIFSRLSISDD</sequence>
<keyword evidence="4 11" id="KW-0677">Repeat</keyword>
<keyword evidence="1" id="KW-0217">Developmental protein</keyword>
<dbReference type="InterPro" id="IPR045877">
    <property type="entry name" value="ZFP36-like"/>
</dbReference>
<evidence type="ECO:0000256" key="11">
    <source>
        <dbReference type="RuleBase" id="RU369014"/>
    </source>
</evidence>
<keyword evidence="8 11" id="KW-0539">Nucleus</keyword>
<proteinExistence type="predicted"/>
<dbReference type="SMART" id="SM00356">
    <property type="entry name" value="ZnF_C3H1"/>
    <property type="match status" value="2"/>
</dbReference>
<reference evidence="14" key="3">
    <citation type="submission" date="2025-09" db="UniProtKB">
        <authorList>
            <consortium name="Ensembl"/>
        </authorList>
    </citation>
    <scope>IDENTIFICATION</scope>
</reference>